<sequence>MGAQKIGVATSIYKDCGFDSQKTIDFVRETGLSLVQLYMNEELEKDAAETERLRDLCSTEKITLLCHSPYDLNKAVLSHSRHIASLNRIFPRNQKKYVVFHFDETASVDDALSVMEILNNNGITVCLENYFRFHDRDSLVSNITLYTRLIHRAAELKRDFVPLIDIPRFFIAPFAVFDPLFICELVLNNIAYARKEIFLHLIDVTDTRQRREDWCPVGEGILSYDTIFTLLQRYAISVPYTILEYEEVEPALASLPEVSRLLNILHVE</sequence>
<comment type="caution">
    <text evidence="1">The sequence shown here is derived from an EMBL/GenBank/DDBJ whole genome shotgun (WGS) entry which is preliminary data.</text>
</comment>
<organism evidence="1 2">
    <name type="scientific">Chitinivibrio alkaliphilus ACht1</name>
    <dbReference type="NCBI Taxonomy" id="1313304"/>
    <lineage>
        <taxon>Bacteria</taxon>
        <taxon>Pseudomonadati</taxon>
        <taxon>Fibrobacterota</taxon>
        <taxon>Chitinivibrionia</taxon>
        <taxon>Chitinivibrionales</taxon>
        <taxon>Chitinivibrionaceae</taxon>
        <taxon>Chitinivibrio</taxon>
    </lineage>
</organism>
<evidence type="ECO:0000313" key="1">
    <source>
        <dbReference type="EMBL" id="ERP38997.1"/>
    </source>
</evidence>
<dbReference type="RefSeq" id="WP_022636025.1">
    <property type="nucleotide sequence ID" value="NZ_ASJR01000003.1"/>
</dbReference>
<name>U7DAD9_9BACT</name>
<reference evidence="1 2" key="1">
    <citation type="journal article" date="2013" name="Environ. Microbiol.">
        <title>Genome analysis of Chitinivibrio alkaliphilus gen. nov., sp. nov., a novel extremely haloalkaliphilic anaerobic chitinolytic bacterium from the candidate phylum Termite Group 3.</title>
        <authorList>
            <person name="Sorokin D.Y."/>
            <person name="Gumerov V.M."/>
            <person name="Rakitin A.L."/>
            <person name="Beletsky A.V."/>
            <person name="Damste J.S."/>
            <person name="Muyzer G."/>
            <person name="Mardanov A.V."/>
            <person name="Ravin N.V."/>
        </authorList>
    </citation>
    <scope>NUCLEOTIDE SEQUENCE [LARGE SCALE GENOMIC DNA]</scope>
    <source>
        <strain evidence="1 2">ACht1</strain>
    </source>
</reference>
<gene>
    <name evidence="1" type="ORF">CALK_0489</name>
</gene>
<dbReference type="STRING" id="1313304.CALK_0489"/>
<accession>U7DAD9</accession>
<dbReference type="Proteomes" id="UP000017148">
    <property type="component" value="Unassembled WGS sequence"/>
</dbReference>
<dbReference type="OrthoDB" id="2561798at2"/>
<dbReference type="AlphaFoldDB" id="U7DAD9"/>
<dbReference type="SUPFAM" id="SSF51658">
    <property type="entry name" value="Xylose isomerase-like"/>
    <property type="match status" value="1"/>
</dbReference>
<dbReference type="Gene3D" id="3.20.20.150">
    <property type="entry name" value="Divalent-metal-dependent TIM barrel enzymes"/>
    <property type="match status" value="1"/>
</dbReference>
<dbReference type="EMBL" id="ASJR01000003">
    <property type="protein sequence ID" value="ERP38997.1"/>
    <property type="molecule type" value="Genomic_DNA"/>
</dbReference>
<dbReference type="InterPro" id="IPR036237">
    <property type="entry name" value="Xyl_isomerase-like_sf"/>
</dbReference>
<proteinExistence type="predicted"/>
<protein>
    <recommendedName>
        <fullName evidence="3">Xylose isomerase-like TIM barrel domain-containing protein</fullName>
    </recommendedName>
</protein>
<evidence type="ECO:0008006" key="3">
    <source>
        <dbReference type="Google" id="ProtNLM"/>
    </source>
</evidence>
<keyword evidence="2" id="KW-1185">Reference proteome</keyword>
<evidence type="ECO:0000313" key="2">
    <source>
        <dbReference type="Proteomes" id="UP000017148"/>
    </source>
</evidence>